<reference evidence="7" key="2">
    <citation type="submission" date="2025-08" db="UniProtKB">
        <authorList>
            <consortium name="Ensembl"/>
        </authorList>
    </citation>
    <scope>IDENTIFICATION</scope>
</reference>
<dbReference type="FunFam" id="3.30.428.10:FF:000021">
    <property type="entry name" value="CWF19-like protein 2 homolog"/>
    <property type="match status" value="1"/>
</dbReference>
<dbReference type="InterPro" id="IPR040194">
    <property type="entry name" value="Cwf19-like"/>
</dbReference>
<gene>
    <name evidence="7" type="primary">CWF19L2</name>
    <name evidence="7" type="synonym">cwf19l2</name>
</gene>
<feature type="region of interest" description="Disordered" evidence="4">
    <location>
        <begin position="510"/>
        <end position="531"/>
    </location>
</feature>
<protein>
    <recommendedName>
        <fullName evidence="3">CWF19-like protein 2</fullName>
    </recommendedName>
</protein>
<evidence type="ECO:0000313" key="7">
    <source>
        <dbReference type="Ensembl" id="ENSSAUP00010000309.1"/>
    </source>
</evidence>
<reference evidence="7" key="3">
    <citation type="submission" date="2025-09" db="UniProtKB">
        <authorList>
            <consortium name="Ensembl"/>
        </authorList>
    </citation>
    <scope>IDENTIFICATION</scope>
</reference>
<organism evidence="7 8">
    <name type="scientific">Sparus aurata</name>
    <name type="common">Gilthead sea bream</name>
    <dbReference type="NCBI Taxonomy" id="8175"/>
    <lineage>
        <taxon>Eukaryota</taxon>
        <taxon>Metazoa</taxon>
        <taxon>Chordata</taxon>
        <taxon>Craniata</taxon>
        <taxon>Vertebrata</taxon>
        <taxon>Euteleostomi</taxon>
        <taxon>Actinopterygii</taxon>
        <taxon>Neopterygii</taxon>
        <taxon>Teleostei</taxon>
        <taxon>Neoteleostei</taxon>
        <taxon>Acanthomorphata</taxon>
        <taxon>Eupercaria</taxon>
        <taxon>Spariformes</taxon>
        <taxon>Sparidae</taxon>
        <taxon>Sparus</taxon>
    </lineage>
</organism>
<proteinExistence type="inferred from homology"/>
<feature type="region of interest" description="Disordered" evidence="4">
    <location>
        <begin position="22"/>
        <end position="96"/>
    </location>
</feature>
<evidence type="ECO:0000256" key="4">
    <source>
        <dbReference type="SAM" id="MobiDB-lite"/>
    </source>
</evidence>
<dbReference type="Ensembl" id="ENSSAUT00010000324.1">
    <property type="protein sequence ID" value="ENSSAUP00010000309.1"/>
    <property type="gene ID" value="ENSSAUG00010000156.1"/>
</dbReference>
<dbReference type="GO" id="GO:0071014">
    <property type="term" value="C:post-mRNA release spliceosomal complex"/>
    <property type="evidence" value="ECO:0007669"/>
    <property type="project" value="TreeGrafter"/>
</dbReference>
<comment type="similarity">
    <text evidence="1">Belongs to the CWF19 family.</text>
</comment>
<dbReference type="InterPro" id="IPR006767">
    <property type="entry name" value="Cwf19-like_C_dom-2"/>
</dbReference>
<dbReference type="PANTHER" id="PTHR12072">
    <property type="entry name" value="CWF19, CELL CYCLE CONTROL PROTEIN"/>
    <property type="match status" value="1"/>
</dbReference>
<dbReference type="Pfam" id="PF04676">
    <property type="entry name" value="CwfJ_C_2"/>
    <property type="match status" value="1"/>
</dbReference>
<dbReference type="Gene3D" id="3.30.428.10">
    <property type="entry name" value="HIT-like"/>
    <property type="match status" value="1"/>
</dbReference>
<feature type="compositionally biased region" description="Basic and acidic residues" evidence="4">
    <location>
        <begin position="22"/>
        <end position="37"/>
    </location>
</feature>
<feature type="compositionally biased region" description="Basic residues" evidence="4">
    <location>
        <begin position="58"/>
        <end position="82"/>
    </location>
</feature>
<dbReference type="Pfam" id="PF04677">
    <property type="entry name" value="CwfJ_C_1"/>
    <property type="match status" value="1"/>
</dbReference>
<name>A0A671TEM7_SPAAU</name>
<dbReference type="InterPro" id="IPR006768">
    <property type="entry name" value="Cwf19-like_C_dom-1"/>
</dbReference>
<dbReference type="AlphaFoldDB" id="A0A671TEM7"/>
<evidence type="ECO:0000313" key="8">
    <source>
        <dbReference type="Proteomes" id="UP000472265"/>
    </source>
</evidence>
<dbReference type="PANTHER" id="PTHR12072:SF5">
    <property type="entry name" value="CWF19-LIKE PROTEIN 2"/>
    <property type="match status" value="1"/>
</dbReference>
<accession>A0A671TEM7</accession>
<evidence type="ECO:0000259" key="6">
    <source>
        <dbReference type="Pfam" id="PF04677"/>
    </source>
</evidence>
<feature type="domain" description="Cwf19-like C-terminal" evidence="6">
    <location>
        <begin position="617"/>
        <end position="739"/>
    </location>
</feature>
<feature type="compositionally biased region" description="Low complexity" evidence="4">
    <location>
        <begin position="86"/>
        <end position="96"/>
    </location>
</feature>
<keyword evidence="8" id="KW-1185">Reference proteome</keyword>
<dbReference type="InterPro" id="IPR036265">
    <property type="entry name" value="HIT-like_sf"/>
</dbReference>
<dbReference type="SUPFAM" id="SSF54197">
    <property type="entry name" value="HIT-like"/>
    <property type="match status" value="1"/>
</dbReference>
<feature type="region of interest" description="Disordered" evidence="4">
    <location>
        <begin position="238"/>
        <end position="437"/>
    </location>
</feature>
<dbReference type="GeneTree" id="ENSGT00940000155627"/>
<sequence length="846" mass="98388">MCTFIFNNAFFHHVLQAKQQYDKEEKRKELKRQRGEDTWMLPEINQRLQEIKEDGSVKSRKKKKEKKEKKKKEKKKKAKKEKKTAAEAGDGSSDSSGVCLTWGLILCLFFSRDEWMTFDFLAMSTTSTTERRAEKERLKEEERAKAQAIEQAGLHKLELNPYWKDGGSGLPPVEMAGSAAKKGPVVNDGGLSWLRKSQQRMKEQAEREQRSFKEVVAERYGSMEEFQQRLADAEKAVYGQRRGGGLGEEGDRMARGGWRREENESREKWRKQEEDGAERNRWRRNERERDSSPADRARYRDGRGEERERGGYRGREEERSRDGDRFRERDRHRERDRDSERDGGRDRDRDGERDRDDERDRERYRDSERDRGNDRERDGGRNRDNERDRERDRERERPDVASSSSSSGENWSHRSSSLGSLKSRFLKPSEDDDSGEGGLMSRPFLMDVKLCKSKQTAVTVFTVWVRLLNVTNQETKVISSDVLRSLGKAAGRSSEDQEVLLFRTDQSGRAWPVNAPSGPQEPHGGRRKKKAIETHVDGERVRYFQDDDNVGLKEMVRREKMSTSQDQNALYSRMAAKMMGKTDGDNYTLDDMFVSGAAQREGEGREEERMRSKAIGESRRLAVSMEKCQHCFSSQELQKHLIVAIGSKAYVSLPAGVSMAEGHCLICPLQHHCSATGLDEDVWSEMQLFRRTLVRMFESQELDCVFMETHMNLRRRQHLVLECIPLPRELGDMAPIYFKKAIMECDEEWAMNKKVVDLSSKDIRHAVPRGLPYFAVDFGLQGGFAHVIENEQKFPHYFGKEVVGGMMDLEPRRWRKPIRENFDDQRKKVLQFAQWWKPYDCTKTQG</sequence>
<dbReference type="Proteomes" id="UP000472265">
    <property type="component" value="Chromosome 2"/>
</dbReference>
<evidence type="ECO:0000256" key="2">
    <source>
        <dbReference type="ARBA" id="ARBA00023054"/>
    </source>
</evidence>
<feature type="domain" description="Cwf19-like protein C-terminal" evidence="5">
    <location>
        <begin position="748"/>
        <end position="842"/>
    </location>
</feature>
<feature type="compositionally biased region" description="Low complexity" evidence="4">
    <location>
        <begin position="402"/>
        <end position="423"/>
    </location>
</feature>
<evidence type="ECO:0000259" key="5">
    <source>
        <dbReference type="Pfam" id="PF04676"/>
    </source>
</evidence>
<keyword evidence="2" id="KW-0175">Coiled coil</keyword>
<evidence type="ECO:0000256" key="3">
    <source>
        <dbReference type="ARBA" id="ARBA00070709"/>
    </source>
</evidence>
<feature type="compositionally biased region" description="Basic and acidic residues" evidence="4">
    <location>
        <begin position="249"/>
        <end position="399"/>
    </location>
</feature>
<dbReference type="GO" id="GO:0000398">
    <property type="term" value="P:mRNA splicing, via spliceosome"/>
    <property type="evidence" value="ECO:0007669"/>
    <property type="project" value="TreeGrafter"/>
</dbReference>
<reference evidence="7" key="1">
    <citation type="submission" date="2021-04" db="EMBL/GenBank/DDBJ databases">
        <authorList>
            <consortium name="Wellcome Sanger Institute Data Sharing"/>
        </authorList>
    </citation>
    <scope>NUCLEOTIDE SEQUENCE [LARGE SCALE GENOMIC DNA]</scope>
</reference>
<evidence type="ECO:0000256" key="1">
    <source>
        <dbReference type="ARBA" id="ARBA00006795"/>
    </source>
</evidence>